<accession>A0A0A9C4R1</accession>
<dbReference type="EMBL" id="GBRH01229510">
    <property type="protein sequence ID" value="JAD68385.1"/>
    <property type="molecule type" value="Transcribed_RNA"/>
</dbReference>
<sequence>MYNDIEVICHEMFERDC</sequence>
<reference evidence="1" key="1">
    <citation type="submission" date="2014-09" db="EMBL/GenBank/DDBJ databases">
        <authorList>
            <person name="Magalhaes I.L.F."/>
            <person name="Oliveira U."/>
            <person name="Santos F.R."/>
            <person name="Vidigal T.H.D.A."/>
            <person name="Brescovit A.D."/>
            <person name="Santos A.J."/>
        </authorList>
    </citation>
    <scope>NUCLEOTIDE SEQUENCE</scope>
    <source>
        <tissue evidence="1">Shoot tissue taken approximately 20 cm above the soil surface</tissue>
    </source>
</reference>
<evidence type="ECO:0000313" key="1">
    <source>
        <dbReference type="EMBL" id="JAD68385.1"/>
    </source>
</evidence>
<dbReference type="AlphaFoldDB" id="A0A0A9C4R1"/>
<proteinExistence type="predicted"/>
<organism evidence="1">
    <name type="scientific">Arundo donax</name>
    <name type="common">Giant reed</name>
    <name type="synonym">Donax arundinaceus</name>
    <dbReference type="NCBI Taxonomy" id="35708"/>
    <lineage>
        <taxon>Eukaryota</taxon>
        <taxon>Viridiplantae</taxon>
        <taxon>Streptophyta</taxon>
        <taxon>Embryophyta</taxon>
        <taxon>Tracheophyta</taxon>
        <taxon>Spermatophyta</taxon>
        <taxon>Magnoliopsida</taxon>
        <taxon>Liliopsida</taxon>
        <taxon>Poales</taxon>
        <taxon>Poaceae</taxon>
        <taxon>PACMAD clade</taxon>
        <taxon>Arundinoideae</taxon>
        <taxon>Arundineae</taxon>
        <taxon>Arundo</taxon>
    </lineage>
</organism>
<reference evidence="1" key="2">
    <citation type="journal article" date="2015" name="Data Brief">
        <title>Shoot transcriptome of the giant reed, Arundo donax.</title>
        <authorList>
            <person name="Barrero R.A."/>
            <person name="Guerrero F.D."/>
            <person name="Moolhuijzen P."/>
            <person name="Goolsby J.A."/>
            <person name="Tidwell J."/>
            <person name="Bellgard S.E."/>
            <person name="Bellgard M.I."/>
        </authorList>
    </citation>
    <scope>NUCLEOTIDE SEQUENCE</scope>
    <source>
        <tissue evidence="1">Shoot tissue taken approximately 20 cm above the soil surface</tissue>
    </source>
</reference>
<name>A0A0A9C4R1_ARUDO</name>
<protein>
    <submittedName>
        <fullName evidence="1">Uncharacterized protein</fullName>
    </submittedName>
</protein>